<reference evidence="2" key="1">
    <citation type="submission" date="2016-10" db="EMBL/GenBank/DDBJ databases">
        <authorList>
            <person name="Varghese N."/>
            <person name="Submissions S."/>
        </authorList>
    </citation>
    <scope>NUCLEOTIDE SEQUENCE [LARGE SCALE GENOMIC DNA]</scope>
    <source>
        <strain evidence="2">DSM 21424</strain>
    </source>
</reference>
<dbReference type="AlphaFoldDB" id="A0A1G7D5K0"/>
<evidence type="ECO:0000313" key="2">
    <source>
        <dbReference type="Proteomes" id="UP000198922"/>
    </source>
</evidence>
<organism evidence="1 2">
    <name type="scientific">Limimaricola pyoseonensis</name>
    <dbReference type="NCBI Taxonomy" id="521013"/>
    <lineage>
        <taxon>Bacteria</taxon>
        <taxon>Pseudomonadati</taxon>
        <taxon>Pseudomonadota</taxon>
        <taxon>Alphaproteobacteria</taxon>
        <taxon>Rhodobacterales</taxon>
        <taxon>Paracoccaceae</taxon>
        <taxon>Limimaricola</taxon>
    </lineage>
</organism>
<accession>A0A1G7D5K0</accession>
<proteinExistence type="predicted"/>
<dbReference type="Proteomes" id="UP000198922">
    <property type="component" value="Unassembled WGS sequence"/>
</dbReference>
<evidence type="ECO:0000313" key="1">
    <source>
        <dbReference type="EMBL" id="SDE46914.1"/>
    </source>
</evidence>
<dbReference type="EMBL" id="FNAT01000002">
    <property type="protein sequence ID" value="SDE46914.1"/>
    <property type="molecule type" value="Genomic_DNA"/>
</dbReference>
<keyword evidence="2" id="KW-1185">Reference proteome</keyword>
<protein>
    <submittedName>
        <fullName evidence="1">Uncharacterized protein</fullName>
    </submittedName>
</protein>
<name>A0A1G7D5K0_9RHOB</name>
<sequence>MSKRNDPIETIRKLAERGRSILAGLADAVLPQPQPDYRPIPIPADDRRRR</sequence>
<dbReference type="RefSeq" id="WP_165612555.1">
    <property type="nucleotide sequence ID" value="NZ_FNAT01000002.1"/>
</dbReference>
<gene>
    <name evidence="1" type="ORF">SAMN04488567_1800</name>
</gene>